<dbReference type="GO" id="GO:0005886">
    <property type="term" value="C:plasma membrane"/>
    <property type="evidence" value="ECO:0007669"/>
    <property type="project" value="TreeGrafter"/>
</dbReference>
<evidence type="ECO:0000256" key="5">
    <source>
        <dbReference type="ARBA" id="ARBA00014944"/>
    </source>
</evidence>
<evidence type="ECO:0000256" key="14">
    <source>
        <dbReference type="ARBA" id="ARBA00048586"/>
    </source>
</evidence>
<dbReference type="GO" id="GO:0046474">
    <property type="term" value="P:glycerophospholipid biosynthetic process"/>
    <property type="evidence" value="ECO:0007669"/>
    <property type="project" value="TreeGrafter"/>
</dbReference>
<protein>
    <recommendedName>
        <fullName evidence="5 15">CDP-diacylglycerol--glycerol-3-phosphate 3-phosphatidyltransferase</fullName>
        <ecNumber evidence="4 15">2.7.8.5</ecNumber>
    </recommendedName>
</protein>
<dbReference type="InterPro" id="IPR050324">
    <property type="entry name" value="CDP-alcohol_PTase-I"/>
</dbReference>
<evidence type="ECO:0000256" key="10">
    <source>
        <dbReference type="ARBA" id="ARBA00023098"/>
    </source>
</evidence>
<evidence type="ECO:0000256" key="3">
    <source>
        <dbReference type="ARBA" id="ARBA00010441"/>
    </source>
</evidence>
<gene>
    <name evidence="18" type="primary">pgsA</name>
    <name evidence="18" type="ORF">WEOB_249</name>
</gene>
<evidence type="ECO:0000256" key="13">
    <source>
        <dbReference type="ARBA" id="ARBA00023264"/>
    </source>
</evidence>
<dbReference type="RefSeq" id="WP_281263741.1">
    <property type="nucleotide sequence ID" value="NZ_LN774881.1"/>
</dbReference>
<evidence type="ECO:0000256" key="16">
    <source>
        <dbReference type="RuleBase" id="RU003750"/>
    </source>
</evidence>
<dbReference type="GO" id="GO:0008444">
    <property type="term" value="F:CDP-diacylglycerol-glycerol-3-phosphate 3-phosphatidyltransferase activity"/>
    <property type="evidence" value="ECO:0007669"/>
    <property type="project" value="UniProtKB-UniRule"/>
</dbReference>
<feature type="transmembrane region" description="Helical" evidence="17">
    <location>
        <begin position="7"/>
        <end position="25"/>
    </location>
</feature>
<keyword evidence="13" id="KW-1208">Phospholipid metabolism</keyword>
<evidence type="ECO:0000256" key="2">
    <source>
        <dbReference type="ARBA" id="ARBA00005042"/>
    </source>
</evidence>
<dbReference type="EMBL" id="LN774881">
    <property type="protein sequence ID" value="CEN32193.1"/>
    <property type="molecule type" value="Genomic_DNA"/>
</dbReference>
<comment type="similarity">
    <text evidence="3 16">Belongs to the CDP-alcohol phosphatidyltransferase class-I family.</text>
</comment>
<evidence type="ECO:0000256" key="17">
    <source>
        <dbReference type="SAM" id="Phobius"/>
    </source>
</evidence>
<evidence type="ECO:0000256" key="11">
    <source>
        <dbReference type="ARBA" id="ARBA00023136"/>
    </source>
</evidence>
<accession>A0A0H5BWX2</accession>
<feature type="transmembrane region" description="Helical" evidence="17">
    <location>
        <begin position="153"/>
        <end position="175"/>
    </location>
</feature>
<keyword evidence="11 17" id="KW-0472">Membrane</keyword>
<dbReference type="NCBIfam" id="TIGR00560">
    <property type="entry name" value="pgsA"/>
    <property type="match status" value="1"/>
</dbReference>
<keyword evidence="12" id="KW-0594">Phospholipid biosynthesis</keyword>
<keyword evidence="10" id="KW-0443">Lipid metabolism</keyword>
<comment type="catalytic activity">
    <reaction evidence="14">
        <text>a CDP-1,2-diacyl-sn-glycerol + sn-glycerol 3-phosphate = a 1,2-diacyl-sn-glycero-3-phospho-(1'-sn-glycero-3'-phosphate) + CMP + H(+)</text>
        <dbReference type="Rhea" id="RHEA:12593"/>
        <dbReference type="ChEBI" id="CHEBI:15378"/>
        <dbReference type="ChEBI" id="CHEBI:57597"/>
        <dbReference type="ChEBI" id="CHEBI:58332"/>
        <dbReference type="ChEBI" id="CHEBI:60110"/>
        <dbReference type="ChEBI" id="CHEBI:60377"/>
        <dbReference type="EC" id="2.7.8.5"/>
    </reaction>
</comment>
<evidence type="ECO:0000256" key="9">
    <source>
        <dbReference type="ARBA" id="ARBA00022989"/>
    </source>
</evidence>
<reference evidence="19" key="1">
    <citation type="submission" date="2015-01" db="EMBL/GenBank/DDBJ databases">
        <authorList>
            <person name="Manzano-Marin A."/>
            <person name="Manzano-Marin A."/>
        </authorList>
    </citation>
    <scope>NUCLEOTIDE SEQUENCE [LARGE SCALE GENOMIC DNA]</scope>
    <source>
        <strain evidence="19">obscurior</strain>
    </source>
</reference>
<keyword evidence="9 17" id="KW-1133">Transmembrane helix</keyword>
<keyword evidence="19" id="KW-1185">Reference proteome</keyword>
<feature type="transmembrane region" description="Helical" evidence="17">
    <location>
        <begin position="31"/>
        <end position="52"/>
    </location>
</feature>
<dbReference type="InterPro" id="IPR043130">
    <property type="entry name" value="CDP-OH_PTrfase_TM_dom"/>
</dbReference>
<dbReference type="AlphaFoldDB" id="A0A0H5BWX2"/>
<dbReference type="Proteomes" id="UP000242753">
    <property type="component" value="Chromosome I"/>
</dbReference>
<keyword evidence="7 16" id="KW-0808">Transferase</keyword>
<dbReference type="Pfam" id="PF01066">
    <property type="entry name" value="CDP-OH_P_transf"/>
    <property type="match status" value="1"/>
</dbReference>
<evidence type="ECO:0000313" key="19">
    <source>
        <dbReference type="Proteomes" id="UP000242753"/>
    </source>
</evidence>
<evidence type="ECO:0000313" key="18">
    <source>
        <dbReference type="EMBL" id="CEN32193.1"/>
    </source>
</evidence>
<organism evidence="18 19">
    <name type="scientific">Candidatus Westeberhardia cardiocondylae</name>
    <dbReference type="NCBI Taxonomy" id="1594731"/>
    <lineage>
        <taxon>Bacteria</taxon>
        <taxon>Pseudomonadati</taxon>
        <taxon>Pseudomonadota</taxon>
        <taxon>Gammaproteobacteria</taxon>
        <taxon>Enterobacterales</taxon>
        <taxon>Enterobacteriaceae</taxon>
        <taxon>ant endosymbionts</taxon>
        <taxon>Candidatus Westeberhardia</taxon>
    </lineage>
</organism>
<evidence type="ECO:0000256" key="12">
    <source>
        <dbReference type="ARBA" id="ARBA00023209"/>
    </source>
</evidence>
<feature type="transmembrane region" description="Helical" evidence="17">
    <location>
        <begin position="64"/>
        <end position="82"/>
    </location>
</feature>
<keyword evidence="6" id="KW-0444">Lipid biosynthesis</keyword>
<evidence type="ECO:0000256" key="8">
    <source>
        <dbReference type="ARBA" id="ARBA00022692"/>
    </source>
</evidence>
<keyword evidence="8 17" id="KW-0812">Transmembrane</keyword>
<dbReference type="InterPro" id="IPR048254">
    <property type="entry name" value="CDP_ALCOHOL_P_TRANSF_CS"/>
</dbReference>
<dbReference type="PIRSF" id="PIRSF000847">
    <property type="entry name" value="Phos_ph_gly_syn"/>
    <property type="match status" value="1"/>
</dbReference>
<evidence type="ECO:0000256" key="6">
    <source>
        <dbReference type="ARBA" id="ARBA00022516"/>
    </source>
</evidence>
<evidence type="ECO:0000256" key="7">
    <source>
        <dbReference type="ARBA" id="ARBA00022679"/>
    </source>
</evidence>
<proteinExistence type="inferred from homology"/>
<dbReference type="EC" id="2.7.8.5" evidence="4 15"/>
<dbReference type="PROSITE" id="PS00379">
    <property type="entry name" value="CDP_ALCOHOL_P_TRANSF"/>
    <property type="match status" value="1"/>
</dbReference>
<dbReference type="PATRIC" id="fig|1594731.3.peg.232"/>
<dbReference type="PANTHER" id="PTHR14269">
    <property type="entry name" value="CDP-DIACYLGLYCEROL--GLYCEROL-3-PHOSPHATE 3-PHOSPHATIDYLTRANSFERASE-RELATED"/>
    <property type="match status" value="1"/>
</dbReference>
<dbReference type="InterPro" id="IPR000462">
    <property type="entry name" value="CDP-OH_P_trans"/>
</dbReference>
<dbReference type="STRING" id="1594731.WEOB_249"/>
<comment type="pathway">
    <text evidence="2">Phospholipid metabolism; phosphatidylglycerol biosynthesis; phosphatidylglycerol from CDP-diacylglycerol: step 1/2.</text>
</comment>
<dbReference type="PANTHER" id="PTHR14269:SF62">
    <property type="entry name" value="CDP-DIACYLGLYCEROL--GLYCEROL-3-PHOSPHATE 3-PHOSPHATIDYLTRANSFERASE 1, CHLOROPLASTIC"/>
    <property type="match status" value="1"/>
</dbReference>
<evidence type="ECO:0000256" key="4">
    <source>
        <dbReference type="ARBA" id="ARBA00013170"/>
    </source>
</evidence>
<dbReference type="KEGG" id="wca:WEOB_249"/>
<sequence>MQFNLPILLTLFRIIMVPFFILTFYLPFQSASFFCIILFIAASLTDWFDGFLARRWKQTTKFGTFLDIIADKIMIITALILIVDRFHLWYITLSASIIIIREMLIAFIRAWIAEFTPRNVILISKISKIKTSFQMFSLIILLCKNIIAEEIGFNLLFTATLLTFLTMLQYLYIVWRDIINH</sequence>
<evidence type="ECO:0000256" key="1">
    <source>
        <dbReference type="ARBA" id="ARBA00004141"/>
    </source>
</evidence>
<dbReference type="Gene3D" id="1.20.120.1760">
    <property type="match status" value="1"/>
</dbReference>
<feature type="transmembrane region" description="Helical" evidence="17">
    <location>
        <begin position="88"/>
        <end position="108"/>
    </location>
</feature>
<evidence type="ECO:0000256" key="15">
    <source>
        <dbReference type="NCBIfam" id="TIGR00560"/>
    </source>
</evidence>
<dbReference type="InterPro" id="IPR004570">
    <property type="entry name" value="Phosphatidylglycerol_P_synth"/>
</dbReference>
<name>A0A0H5BWX2_9ENTR</name>
<comment type="subcellular location">
    <subcellularLocation>
        <location evidence="1">Membrane</location>
        <topology evidence="1">Multi-pass membrane protein</topology>
    </subcellularLocation>
</comment>